<keyword evidence="2" id="KW-1185">Reference proteome</keyword>
<feature type="compositionally biased region" description="Basic residues" evidence="1">
    <location>
        <begin position="74"/>
        <end position="84"/>
    </location>
</feature>
<feature type="compositionally biased region" description="Low complexity" evidence="1">
    <location>
        <begin position="85"/>
        <end position="96"/>
    </location>
</feature>
<proteinExistence type="predicted"/>
<gene>
    <name evidence="3" type="primary">LOC102529662</name>
</gene>
<evidence type="ECO:0000256" key="1">
    <source>
        <dbReference type="SAM" id="MobiDB-lite"/>
    </source>
</evidence>
<evidence type="ECO:0000313" key="2">
    <source>
        <dbReference type="Proteomes" id="UP001652581"/>
    </source>
</evidence>
<sequence>MTNSPWQKDYKSEGPPDPPPETRQPIRAHASRPRPGALPPPTRRSDCQAVTRQPFRGVDVSAVLPSGAGPSPSRRLKRLQRRQRSPSGKRGADRAAAAELRAECGGGSGAAPRWFAGGSALGLSRAAAAAAAALFLWEARRGPSGGRPAANMAVVDAAPCDGPPAAVRRRRRSSNLVLRRGLQLRGVESCHFTCLLLKEIFLSNGVTPSPFRSRIYCHVL</sequence>
<reference evidence="3" key="1">
    <citation type="submission" date="2025-08" db="UniProtKB">
        <authorList>
            <consortium name="RefSeq"/>
        </authorList>
    </citation>
    <scope>IDENTIFICATION</scope>
</reference>
<name>A0ABM5C8J9_VICPA</name>
<dbReference type="RefSeq" id="XP_072804984.1">
    <property type="nucleotide sequence ID" value="XM_072948883.1"/>
</dbReference>
<organism evidence="2 3">
    <name type="scientific">Vicugna pacos</name>
    <name type="common">Alpaca</name>
    <name type="synonym">Lama pacos</name>
    <dbReference type="NCBI Taxonomy" id="30538"/>
    <lineage>
        <taxon>Eukaryota</taxon>
        <taxon>Metazoa</taxon>
        <taxon>Chordata</taxon>
        <taxon>Craniata</taxon>
        <taxon>Vertebrata</taxon>
        <taxon>Euteleostomi</taxon>
        <taxon>Mammalia</taxon>
        <taxon>Eutheria</taxon>
        <taxon>Laurasiatheria</taxon>
        <taxon>Artiodactyla</taxon>
        <taxon>Tylopoda</taxon>
        <taxon>Camelidae</taxon>
        <taxon>Vicugna</taxon>
    </lineage>
</organism>
<evidence type="ECO:0000313" key="3">
    <source>
        <dbReference type="RefSeq" id="XP_072804984.1"/>
    </source>
</evidence>
<accession>A0ABM5C8J9</accession>
<dbReference type="GeneID" id="102529662"/>
<protein>
    <submittedName>
        <fullName evidence="3">Uncharacterized protein</fullName>
    </submittedName>
</protein>
<feature type="region of interest" description="Disordered" evidence="1">
    <location>
        <begin position="1"/>
        <end position="96"/>
    </location>
</feature>
<dbReference type="Proteomes" id="UP001652581">
    <property type="component" value="Chromosome 24"/>
</dbReference>